<evidence type="ECO:0000256" key="4">
    <source>
        <dbReference type="ARBA" id="ARBA00024746"/>
    </source>
</evidence>
<protein>
    <recommendedName>
        <fullName evidence="2 5">Basal-body rod modification protein FlgD</fullName>
    </recommendedName>
</protein>
<evidence type="ECO:0000256" key="2">
    <source>
        <dbReference type="ARBA" id="ARBA00016013"/>
    </source>
</evidence>
<comment type="caution">
    <text evidence="7">The sequence shown here is derived from an EMBL/GenBank/DDBJ whole genome shotgun (WGS) entry which is preliminary data.</text>
</comment>
<keyword evidence="7" id="KW-0969">Cilium</keyword>
<comment type="similarity">
    <text evidence="1 5">Belongs to the FlgD family.</text>
</comment>
<gene>
    <name evidence="7" type="ORF">LY56_00515</name>
</gene>
<comment type="function">
    <text evidence="4 5">Required for flagellar hook formation. May act as a scaffolding protein.</text>
</comment>
<dbReference type="AlphaFoldDB" id="A0A2W7QMC1"/>
<name>A0A2W7QMC1_9RHOB</name>
<dbReference type="OrthoDB" id="9785233at2"/>
<accession>A0A2W7QMC1</accession>
<dbReference type="RefSeq" id="WP_084386406.1">
    <property type="nucleotide sequence ID" value="NZ_MEHT01000044.1"/>
</dbReference>
<evidence type="ECO:0000256" key="5">
    <source>
        <dbReference type="RuleBase" id="RU362076"/>
    </source>
</evidence>
<sequence>MTMPIYPNMPDRPGAAETRPPAAKASGISSDFQTFLRMLTAQMQNQNPLEPIAASDFAVQLATFSGVEQQVRTNDLLVHLTDRLGLSELANWVGRDALTPAPKFLDGTPLKLVPPRIEGAERAELVLRDLSGAEVARYGVDLTAPEIMFEPPHQSMGGPKTGYYSIEMDGFREGAKIGTKPVLAYSRILEARSDAGQVMLVVEGGHVVDSAAVVGLRE</sequence>
<dbReference type="Pfam" id="PF03963">
    <property type="entry name" value="FlgD"/>
    <property type="match status" value="1"/>
</dbReference>
<reference evidence="7 8" key="1">
    <citation type="submission" date="2018-06" db="EMBL/GenBank/DDBJ databases">
        <title>Genomic Encyclopedia of Archaeal and Bacterial Type Strains, Phase II (KMG-II): from individual species to whole genera.</title>
        <authorList>
            <person name="Goeker M."/>
        </authorList>
    </citation>
    <scope>NUCLEOTIDE SEQUENCE [LARGE SCALE GENOMIC DNA]</scope>
    <source>
        <strain evidence="7 8">DSM 13087</strain>
    </source>
</reference>
<dbReference type="InterPro" id="IPR005648">
    <property type="entry name" value="FlgD"/>
</dbReference>
<dbReference type="Proteomes" id="UP000249364">
    <property type="component" value="Unassembled WGS sequence"/>
</dbReference>
<keyword evidence="3 5" id="KW-1005">Bacterial flagellum biogenesis</keyword>
<keyword evidence="8" id="KW-1185">Reference proteome</keyword>
<evidence type="ECO:0000256" key="6">
    <source>
        <dbReference type="SAM" id="MobiDB-lite"/>
    </source>
</evidence>
<dbReference type="EMBL" id="QKZQ01000002">
    <property type="protein sequence ID" value="PZX47220.1"/>
    <property type="molecule type" value="Genomic_DNA"/>
</dbReference>
<proteinExistence type="inferred from homology"/>
<organism evidence="7 8">
    <name type="scientific">Roseinatronobacter thiooxidans</name>
    <dbReference type="NCBI Taxonomy" id="121821"/>
    <lineage>
        <taxon>Bacteria</taxon>
        <taxon>Pseudomonadati</taxon>
        <taxon>Pseudomonadota</taxon>
        <taxon>Alphaproteobacteria</taxon>
        <taxon>Rhodobacterales</taxon>
        <taxon>Paracoccaceae</taxon>
        <taxon>Roseinatronobacter</taxon>
    </lineage>
</organism>
<evidence type="ECO:0000256" key="3">
    <source>
        <dbReference type="ARBA" id="ARBA00022795"/>
    </source>
</evidence>
<keyword evidence="7" id="KW-0282">Flagellum</keyword>
<evidence type="ECO:0000313" key="8">
    <source>
        <dbReference type="Proteomes" id="UP000249364"/>
    </source>
</evidence>
<evidence type="ECO:0000256" key="1">
    <source>
        <dbReference type="ARBA" id="ARBA00010577"/>
    </source>
</evidence>
<keyword evidence="7" id="KW-0966">Cell projection</keyword>
<feature type="region of interest" description="Disordered" evidence="6">
    <location>
        <begin position="1"/>
        <end position="26"/>
    </location>
</feature>
<dbReference type="GO" id="GO:0044781">
    <property type="term" value="P:bacterial-type flagellum organization"/>
    <property type="evidence" value="ECO:0007669"/>
    <property type="project" value="UniProtKB-UniRule"/>
</dbReference>
<dbReference type="STRING" id="121821.GCA_001870675_02708"/>
<evidence type="ECO:0000313" key="7">
    <source>
        <dbReference type="EMBL" id="PZX47220.1"/>
    </source>
</evidence>